<organism evidence="1 2">
    <name type="scientific">Acetoanaerobium pronyense</name>
    <dbReference type="NCBI Taxonomy" id="1482736"/>
    <lineage>
        <taxon>Bacteria</taxon>
        <taxon>Bacillati</taxon>
        <taxon>Bacillota</taxon>
        <taxon>Clostridia</taxon>
        <taxon>Peptostreptococcales</taxon>
        <taxon>Filifactoraceae</taxon>
        <taxon>Acetoanaerobium</taxon>
    </lineage>
</organism>
<dbReference type="RefSeq" id="WP_209660671.1">
    <property type="nucleotide sequence ID" value="NZ_JAGGLI010000013.1"/>
</dbReference>
<protein>
    <submittedName>
        <fullName evidence="1">Uncharacterized protein</fullName>
    </submittedName>
</protein>
<comment type="caution">
    <text evidence="1">The sequence shown here is derived from an EMBL/GenBank/DDBJ whole genome shotgun (WGS) entry which is preliminary data.</text>
</comment>
<dbReference type="EMBL" id="JAGGLI010000013">
    <property type="protein sequence ID" value="MBP2027609.1"/>
    <property type="molecule type" value="Genomic_DNA"/>
</dbReference>
<proteinExistence type="predicted"/>
<evidence type="ECO:0000313" key="2">
    <source>
        <dbReference type="Proteomes" id="UP001314903"/>
    </source>
</evidence>
<accession>A0ABS4KIM1</accession>
<dbReference type="Proteomes" id="UP001314903">
    <property type="component" value="Unassembled WGS sequence"/>
</dbReference>
<gene>
    <name evidence="1" type="ORF">J2Z35_001406</name>
</gene>
<reference evidence="1 2" key="1">
    <citation type="submission" date="2021-03" db="EMBL/GenBank/DDBJ databases">
        <title>Genomic Encyclopedia of Type Strains, Phase IV (KMG-IV): sequencing the most valuable type-strain genomes for metagenomic binning, comparative biology and taxonomic classification.</title>
        <authorList>
            <person name="Goeker M."/>
        </authorList>
    </citation>
    <scope>NUCLEOTIDE SEQUENCE [LARGE SCALE GENOMIC DNA]</scope>
    <source>
        <strain evidence="1 2">DSM 27512</strain>
    </source>
</reference>
<keyword evidence="2" id="KW-1185">Reference proteome</keyword>
<name>A0ABS4KIM1_9FIRM</name>
<sequence>MENIIYFEWNIDQNSSDSNETINAEELAMLETENYIVYLDFIEPDYFKYCLSKKIGKDEEEFMLCGEGFDSLSDKETTKKQMLDFLNKSI</sequence>
<evidence type="ECO:0000313" key="1">
    <source>
        <dbReference type="EMBL" id="MBP2027609.1"/>
    </source>
</evidence>